<protein>
    <recommendedName>
        <fullName evidence="4">Abnormal spindle-like microcephaly-associated protein ASH domain-containing protein</fullName>
    </recommendedName>
</protein>
<sequence length="921" mass="103476">MSQKRKQNNVAFSVIISPGKRQKNEDEEIVAILAPFNPFPKVCIEHVKINETATRDVILRNPTNNEINVELTKLPSSDRGFEWSSTQFTLPRQSESTLTIHWTPTLYGSWRDNVKVVNKKNLKTISELILISSTEEPPKVSKRCLRSQTQSTICRKPVNVKPSKQPSLSKQTGLTSSKCVTNKNFAENKENIETLESNREQCTEEKLQNRPSIKIRKDLKPAVGQELSLICHETLQEQRSMAVPSTITFSKQCTSLPDKQILKTSSVFPPNVTADDSKQKSIAHSTPRRTTYEVLDPVSFRRSTYSLRNKQVTNIIGIEQEKQIFENIASPSGIFNESLEIAASKLVENEASKTVCLATKAKEPSLTKTISSTTREIMTNRNEFSGDTFVISKTVSPDVTQTCENKLRRTTYEIVRPISSSKLSSKLSAISENFINVEQKLQPRLSLESVGSSDNLYDSLENAEPKLGEKNLLAELDDYDFERISLSSQNDKCDTLKSFKTFSDDIDDFNNISCSSRKSVNGLSEDSLSPKVLLVDIKRLSDKFDISLSKTVELNKTYTPITCKHDGGLSVDHIPLSLSNKTYEFKSSNSSVSEKSKVYEECSSVYPNTTENKTVTVKAIQDLDKQFKLADFDTFASLENSSELDRLSFLQTRPEISKETKQSSVQNFLGKNTIVDRLNENTVNNRTDDFKENIYFQELPSNSLYKQSYDGGKNMAENNNFDFVVKVEKVDSTTDTPAFPMESSSLSIDMQPDASSTIKHEPVIWDISPPVKKPLHILPDKKSVFKKSVITIKSSPKVKKVGHIVAKSIVQLKNQIPIKPTTTQKKPTDNSELSTEVFVMPSVTLKRSSASFPKLNNSPSKLRRTTEDVKVKRLSTPSLRKSNSMSGGCQRDTVEVPRTLPRLGSFSSRKRKVQKVAEWLP</sequence>
<feature type="region of interest" description="Disordered" evidence="3">
    <location>
        <begin position="267"/>
        <end position="286"/>
    </location>
</feature>
<name>A0A1B6JXJ7_9HEMI</name>
<evidence type="ECO:0000256" key="3">
    <source>
        <dbReference type="SAM" id="MobiDB-lite"/>
    </source>
</evidence>
<feature type="compositionally biased region" description="Polar residues" evidence="3">
    <location>
        <begin position="850"/>
        <end position="860"/>
    </location>
</feature>
<feature type="region of interest" description="Disordered" evidence="3">
    <location>
        <begin position="850"/>
        <end position="870"/>
    </location>
</feature>
<dbReference type="AlphaFoldDB" id="A0A1B6JXJ7"/>
<feature type="non-terminal residue" evidence="5">
    <location>
        <position position="921"/>
    </location>
</feature>
<evidence type="ECO:0000313" key="5">
    <source>
        <dbReference type="EMBL" id="JAT03919.1"/>
    </source>
</evidence>
<dbReference type="InterPro" id="IPR013783">
    <property type="entry name" value="Ig-like_fold"/>
</dbReference>
<organism evidence="5">
    <name type="scientific">Homalodisca liturata</name>
    <dbReference type="NCBI Taxonomy" id="320908"/>
    <lineage>
        <taxon>Eukaryota</taxon>
        <taxon>Metazoa</taxon>
        <taxon>Ecdysozoa</taxon>
        <taxon>Arthropoda</taxon>
        <taxon>Hexapoda</taxon>
        <taxon>Insecta</taxon>
        <taxon>Pterygota</taxon>
        <taxon>Neoptera</taxon>
        <taxon>Paraneoptera</taxon>
        <taxon>Hemiptera</taxon>
        <taxon>Auchenorrhyncha</taxon>
        <taxon>Membracoidea</taxon>
        <taxon>Cicadellidae</taxon>
        <taxon>Cicadellinae</taxon>
        <taxon>Proconiini</taxon>
        <taxon>Homalodisca</taxon>
    </lineage>
</organism>
<reference evidence="5" key="1">
    <citation type="submission" date="2015-11" db="EMBL/GenBank/DDBJ databases">
        <title>De novo transcriptome assembly of four potential Pierce s Disease insect vectors from Arizona vineyards.</title>
        <authorList>
            <person name="Tassone E.E."/>
        </authorList>
    </citation>
    <scope>NUCLEOTIDE SEQUENCE</scope>
</reference>
<accession>A0A1B6JXJ7</accession>
<dbReference type="GO" id="GO:0005737">
    <property type="term" value="C:cytoplasm"/>
    <property type="evidence" value="ECO:0007669"/>
    <property type="project" value="UniProtKB-SubCell"/>
</dbReference>
<feature type="domain" description="Abnormal spindle-like microcephaly-associated protein ASH" evidence="4">
    <location>
        <begin position="31"/>
        <end position="123"/>
    </location>
</feature>
<dbReference type="Gene3D" id="2.60.40.10">
    <property type="entry name" value="Immunoglobulins"/>
    <property type="match status" value="1"/>
</dbReference>
<keyword evidence="2" id="KW-0963">Cytoplasm</keyword>
<dbReference type="Pfam" id="PF15780">
    <property type="entry name" value="ASH"/>
    <property type="match status" value="1"/>
</dbReference>
<dbReference type="InterPro" id="IPR031549">
    <property type="entry name" value="ASH"/>
</dbReference>
<evidence type="ECO:0000256" key="1">
    <source>
        <dbReference type="ARBA" id="ARBA00004496"/>
    </source>
</evidence>
<comment type="subcellular location">
    <subcellularLocation>
        <location evidence="1">Cytoplasm</location>
    </subcellularLocation>
</comment>
<dbReference type="EMBL" id="GECU01003788">
    <property type="protein sequence ID" value="JAT03919.1"/>
    <property type="molecule type" value="Transcribed_RNA"/>
</dbReference>
<evidence type="ECO:0000256" key="2">
    <source>
        <dbReference type="ARBA" id="ARBA00022490"/>
    </source>
</evidence>
<evidence type="ECO:0000259" key="4">
    <source>
        <dbReference type="Pfam" id="PF15780"/>
    </source>
</evidence>
<gene>
    <name evidence="5" type="ORF">g.36667</name>
</gene>
<proteinExistence type="predicted"/>